<accession>A0A0L0EZW5</accession>
<dbReference type="AlphaFoldDB" id="A0A0L0EZW5"/>
<name>A0A0L0EZW5_9EUKA</name>
<organism evidence="2 3">
    <name type="scientific">Sphaeroforma arctica JP610</name>
    <dbReference type="NCBI Taxonomy" id="667725"/>
    <lineage>
        <taxon>Eukaryota</taxon>
        <taxon>Ichthyosporea</taxon>
        <taxon>Ichthyophonida</taxon>
        <taxon>Sphaeroforma</taxon>
    </lineage>
</organism>
<feature type="compositionally biased region" description="Low complexity" evidence="1">
    <location>
        <begin position="30"/>
        <end position="44"/>
    </location>
</feature>
<evidence type="ECO:0000256" key="1">
    <source>
        <dbReference type="SAM" id="MobiDB-lite"/>
    </source>
</evidence>
<dbReference type="RefSeq" id="XP_014143811.1">
    <property type="nucleotide sequence ID" value="XM_014288336.1"/>
</dbReference>
<evidence type="ECO:0000313" key="2">
    <source>
        <dbReference type="EMBL" id="KNC69909.1"/>
    </source>
</evidence>
<evidence type="ECO:0000313" key="3">
    <source>
        <dbReference type="Proteomes" id="UP000054560"/>
    </source>
</evidence>
<dbReference type="Proteomes" id="UP000054560">
    <property type="component" value="Unassembled WGS sequence"/>
</dbReference>
<feature type="region of interest" description="Disordered" evidence="1">
    <location>
        <begin position="25"/>
        <end position="51"/>
    </location>
</feature>
<reference evidence="2 3" key="1">
    <citation type="submission" date="2011-02" db="EMBL/GenBank/DDBJ databases">
        <title>The Genome Sequence of Sphaeroforma arctica JP610.</title>
        <authorList>
            <consortium name="The Broad Institute Genome Sequencing Platform"/>
            <person name="Russ C."/>
            <person name="Cuomo C."/>
            <person name="Young S.K."/>
            <person name="Zeng Q."/>
            <person name="Gargeya S."/>
            <person name="Alvarado L."/>
            <person name="Berlin A."/>
            <person name="Chapman S.B."/>
            <person name="Chen Z."/>
            <person name="Freedman E."/>
            <person name="Gellesch M."/>
            <person name="Goldberg J."/>
            <person name="Griggs A."/>
            <person name="Gujja S."/>
            <person name="Heilman E."/>
            <person name="Heiman D."/>
            <person name="Howarth C."/>
            <person name="Mehta T."/>
            <person name="Neiman D."/>
            <person name="Pearson M."/>
            <person name="Roberts A."/>
            <person name="Saif S."/>
            <person name="Shea T."/>
            <person name="Shenoy N."/>
            <person name="Sisk P."/>
            <person name="Stolte C."/>
            <person name="Sykes S."/>
            <person name="White J."/>
            <person name="Yandava C."/>
            <person name="Burger G."/>
            <person name="Gray M.W."/>
            <person name="Holland P.W.H."/>
            <person name="King N."/>
            <person name="Lang F.B.F."/>
            <person name="Roger A.J."/>
            <person name="Ruiz-Trillo I."/>
            <person name="Haas B."/>
            <person name="Nusbaum C."/>
            <person name="Birren B."/>
        </authorList>
    </citation>
    <scope>NUCLEOTIDE SEQUENCE [LARGE SCALE GENOMIC DNA]</scope>
    <source>
        <strain evidence="2 3">JP610</strain>
    </source>
</reference>
<protein>
    <submittedName>
        <fullName evidence="2">Uncharacterized protein</fullName>
    </submittedName>
</protein>
<gene>
    <name evidence="2" type="ORF">SARC_17571</name>
</gene>
<sequence>MVFGGVLGRGGMSLAEVDVLVHKKTSEAHQQIQQQPQQRPSSQSGEFDSALRTPEANPVAWLQEKLDDTLAKQHQMTDDIEGLNRDLAESDRQIAQFRHLYAEVHRSVKESINGNGSELLAIKTQSTVATSSEVVGTLSMTSQTCMLIHSLPTSDPPPSPTSSTKTEDTNPLECVGSKEVDSSMEPPAPTNIVVSPTVQISRDKAQETAKKPPDAAESADKEDGTPPAVTPMFFNPIGYGKRMVFPSG</sequence>
<dbReference type="GeneID" id="25918075"/>
<proteinExistence type="predicted"/>
<dbReference type="EMBL" id="KQ252828">
    <property type="protein sequence ID" value="KNC69909.1"/>
    <property type="molecule type" value="Genomic_DNA"/>
</dbReference>
<feature type="region of interest" description="Disordered" evidence="1">
    <location>
        <begin position="150"/>
        <end position="236"/>
    </location>
</feature>
<feature type="compositionally biased region" description="Basic and acidic residues" evidence="1">
    <location>
        <begin position="201"/>
        <end position="224"/>
    </location>
</feature>
<keyword evidence="3" id="KW-1185">Reference proteome</keyword>